<dbReference type="Proteomes" id="UP000504634">
    <property type="component" value="Unplaced"/>
</dbReference>
<feature type="compositionally biased region" description="Basic residues" evidence="1">
    <location>
        <begin position="40"/>
        <end position="49"/>
    </location>
</feature>
<dbReference type="AlphaFoldDB" id="A0A6J2T7K0"/>
<sequence length="176" mass="19436">MKEWSPKSGFERAGLPRRSQRIALRSGLRSDNSSSSQSRSRSRSSRGSRTRNYQNPYNRRISYVEDGSISRGGRGDGHISVNLNVNITIVSNDTVGRRDRSRYIRRTRPIGAGGIQRRAILGNEVVPIRRPVEGLQTRSSSPQPEWILLALESPLSPTSNCSSDSSCTSSTSSDSN</sequence>
<name>A0A6J2T7K0_DROLE</name>
<evidence type="ECO:0000313" key="3">
    <source>
        <dbReference type="RefSeq" id="XP_030371103.1"/>
    </source>
</evidence>
<feature type="region of interest" description="Disordered" evidence="1">
    <location>
        <begin position="155"/>
        <end position="176"/>
    </location>
</feature>
<protein>
    <submittedName>
        <fullName evidence="3">Uncharacterized protein LOC115621563</fullName>
    </submittedName>
</protein>
<keyword evidence="2" id="KW-1185">Reference proteome</keyword>
<organism evidence="2 3">
    <name type="scientific">Drosophila lebanonensis</name>
    <name type="common">Fruit fly</name>
    <name type="synonym">Scaptodrosophila lebanonensis</name>
    <dbReference type="NCBI Taxonomy" id="7225"/>
    <lineage>
        <taxon>Eukaryota</taxon>
        <taxon>Metazoa</taxon>
        <taxon>Ecdysozoa</taxon>
        <taxon>Arthropoda</taxon>
        <taxon>Hexapoda</taxon>
        <taxon>Insecta</taxon>
        <taxon>Pterygota</taxon>
        <taxon>Neoptera</taxon>
        <taxon>Endopterygota</taxon>
        <taxon>Diptera</taxon>
        <taxon>Brachycera</taxon>
        <taxon>Muscomorpha</taxon>
        <taxon>Ephydroidea</taxon>
        <taxon>Drosophilidae</taxon>
        <taxon>Scaptodrosophila</taxon>
    </lineage>
</organism>
<dbReference type="RefSeq" id="XP_030371103.1">
    <property type="nucleotide sequence ID" value="XM_030515243.1"/>
</dbReference>
<proteinExistence type="predicted"/>
<reference evidence="3" key="1">
    <citation type="submission" date="2025-08" db="UniProtKB">
        <authorList>
            <consortium name="RefSeq"/>
        </authorList>
    </citation>
    <scope>IDENTIFICATION</scope>
    <source>
        <strain evidence="3">11010-0011.00</strain>
        <tissue evidence="3">Whole body</tissue>
    </source>
</reference>
<dbReference type="GeneID" id="115621563"/>
<evidence type="ECO:0000313" key="2">
    <source>
        <dbReference type="Proteomes" id="UP000504634"/>
    </source>
</evidence>
<accession>A0A6J2T7K0</accession>
<evidence type="ECO:0000256" key="1">
    <source>
        <dbReference type="SAM" id="MobiDB-lite"/>
    </source>
</evidence>
<feature type="region of interest" description="Disordered" evidence="1">
    <location>
        <begin position="1"/>
        <end position="61"/>
    </location>
</feature>
<gene>
    <name evidence="3" type="primary">LOC115621563</name>
</gene>
<feature type="compositionally biased region" description="Low complexity" evidence="1">
    <location>
        <begin position="25"/>
        <end position="39"/>
    </location>
</feature>